<dbReference type="PANTHER" id="PTHR33738">
    <property type="entry name" value="EMB|CAB82975.1"/>
    <property type="match status" value="1"/>
</dbReference>
<gene>
    <name evidence="2" type="ORF">RND81_05G262600</name>
</gene>
<proteinExistence type="predicted"/>
<evidence type="ECO:0000313" key="2">
    <source>
        <dbReference type="EMBL" id="KAK9727160.1"/>
    </source>
</evidence>
<dbReference type="AlphaFoldDB" id="A0AAW1L123"/>
<protein>
    <submittedName>
        <fullName evidence="2">Uncharacterized protein</fullName>
    </submittedName>
</protein>
<feature type="compositionally biased region" description="Polar residues" evidence="1">
    <location>
        <begin position="86"/>
        <end position="107"/>
    </location>
</feature>
<comment type="caution">
    <text evidence="2">The sequence shown here is derived from an EMBL/GenBank/DDBJ whole genome shotgun (WGS) entry which is preliminary data.</text>
</comment>
<sequence length="138" mass="15093">MENNKKQQNGSSSSLTSQLFGPPETDVLASIFPPSKGRNSACNDARGSWQNEPSGSGNQPLINKQGITDNKDRNSIYHQEGAEPSYLSSSLHYGGQETYSRSTTHQSPCPYPKYKKDDGGDDPSGAARGNWWQGSLYY</sequence>
<feature type="compositionally biased region" description="Polar residues" evidence="1">
    <location>
        <begin position="37"/>
        <end position="68"/>
    </location>
</feature>
<organism evidence="2 3">
    <name type="scientific">Saponaria officinalis</name>
    <name type="common">Common soapwort</name>
    <name type="synonym">Lychnis saponaria</name>
    <dbReference type="NCBI Taxonomy" id="3572"/>
    <lineage>
        <taxon>Eukaryota</taxon>
        <taxon>Viridiplantae</taxon>
        <taxon>Streptophyta</taxon>
        <taxon>Embryophyta</taxon>
        <taxon>Tracheophyta</taxon>
        <taxon>Spermatophyta</taxon>
        <taxon>Magnoliopsida</taxon>
        <taxon>eudicotyledons</taxon>
        <taxon>Gunneridae</taxon>
        <taxon>Pentapetalae</taxon>
        <taxon>Caryophyllales</taxon>
        <taxon>Caryophyllaceae</taxon>
        <taxon>Caryophylleae</taxon>
        <taxon>Saponaria</taxon>
    </lineage>
</organism>
<accession>A0AAW1L123</accession>
<dbReference type="PANTHER" id="PTHR33738:SF8">
    <property type="entry name" value="OS05G0454500 PROTEIN"/>
    <property type="match status" value="1"/>
</dbReference>
<reference evidence="2" key="1">
    <citation type="submission" date="2024-03" db="EMBL/GenBank/DDBJ databases">
        <title>WGS assembly of Saponaria officinalis var. Norfolk2.</title>
        <authorList>
            <person name="Jenkins J."/>
            <person name="Shu S."/>
            <person name="Grimwood J."/>
            <person name="Barry K."/>
            <person name="Goodstein D."/>
            <person name="Schmutz J."/>
            <person name="Leebens-Mack J."/>
            <person name="Osbourn A."/>
        </authorList>
    </citation>
    <scope>NUCLEOTIDE SEQUENCE [LARGE SCALE GENOMIC DNA]</scope>
    <source>
        <strain evidence="2">JIC</strain>
    </source>
</reference>
<feature type="compositionally biased region" description="Polar residues" evidence="1">
    <location>
        <begin position="1"/>
        <end position="19"/>
    </location>
</feature>
<keyword evidence="3" id="KW-1185">Reference proteome</keyword>
<feature type="region of interest" description="Disordered" evidence="1">
    <location>
        <begin position="1"/>
        <end position="138"/>
    </location>
</feature>
<dbReference type="EMBL" id="JBDFQZ010000005">
    <property type="protein sequence ID" value="KAK9727160.1"/>
    <property type="molecule type" value="Genomic_DNA"/>
</dbReference>
<evidence type="ECO:0000313" key="3">
    <source>
        <dbReference type="Proteomes" id="UP001443914"/>
    </source>
</evidence>
<evidence type="ECO:0000256" key="1">
    <source>
        <dbReference type="SAM" id="MobiDB-lite"/>
    </source>
</evidence>
<name>A0AAW1L123_SAPOF</name>
<dbReference type="Proteomes" id="UP001443914">
    <property type="component" value="Unassembled WGS sequence"/>
</dbReference>